<keyword evidence="1" id="KW-1133">Transmembrane helix</keyword>
<dbReference type="AlphaFoldDB" id="A0A6C0KS30"/>
<proteinExistence type="predicted"/>
<evidence type="ECO:0000256" key="1">
    <source>
        <dbReference type="SAM" id="Phobius"/>
    </source>
</evidence>
<name>A0A6C0KS30_9ZZZZ</name>
<keyword evidence="1" id="KW-0472">Membrane</keyword>
<dbReference type="EMBL" id="MN740975">
    <property type="protein sequence ID" value="QHU20805.1"/>
    <property type="molecule type" value="Genomic_DNA"/>
</dbReference>
<sequence>MAATTTPSAIVIDKNIDLKDVKPEDIYNSIKESSQLIELSNDSLQQKELIDKINIFLEKYKTRKIPDEDPNTPWIHLSLKEIFRKTIQTAIDIINDISDAISNKELISNSEYRRSIFMAFTARDRRIYVGIWLIVFSFILYFIDSSA</sequence>
<reference evidence="2" key="1">
    <citation type="journal article" date="2020" name="Nature">
        <title>Giant virus diversity and host interactions through global metagenomics.</title>
        <authorList>
            <person name="Schulz F."/>
            <person name="Roux S."/>
            <person name="Paez-Espino D."/>
            <person name="Jungbluth S."/>
            <person name="Walsh D.A."/>
            <person name="Denef V.J."/>
            <person name="McMahon K.D."/>
            <person name="Konstantinidis K.T."/>
            <person name="Eloe-Fadrosh E.A."/>
            <person name="Kyrpides N.C."/>
            <person name="Woyke T."/>
        </authorList>
    </citation>
    <scope>NUCLEOTIDE SEQUENCE</scope>
    <source>
        <strain evidence="2">GVMAG-S-3300013094-100</strain>
    </source>
</reference>
<organism evidence="2">
    <name type="scientific">viral metagenome</name>
    <dbReference type="NCBI Taxonomy" id="1070528"/>
    <lineage>
        <taxon>unclassified sequences</taxon>
        <taxon>metagenomes</taxon>
        <taxon>organismal metagenomes</taxon>
    </lineage>
</organism>
<accession>A0A6C0KS30</accession>
<keyword evidence="1" id="KW-0812">Transmembrane</keyword>
<feature type="transmembrane region" description="Helical" evidence="1">
    <location>
        <begin position="127"/>
        <end position="143"/>
    </location>
</feature>
<evidence type="ECO:0000313" key="2">
    <source>
        <dbReference type="EMBL" id="QHU20805.1"/>
    </source>
</evidence>
<protein>
    <submittedName>
        <fullName evidence="2">Uncharacterized protein</fullName>
    </submittedName>
</protein>